<gene>
    <name evidence="2" type="ORF">RFI_04876</name>
</gene>
<organism evidence="2 3">
    <name type="scientific">Reticulomyxa filosa</name>
    <dbReference type="NCBI Taxonomy" id="46433"/>
    <lineage>
        <taxon>Eukaryota</taxon>
        <taxon>Sar</taxon>
        <taxon>Rhizaria</taxon>
        <taxon>Retaria</taxon>
        <taxon>Foraminifera</taxon>
        <taxon>Monothalamids</taxon>
        <taxon>Reticulomyxidae</taxon>
        <taxon>Reticulomyxa</taxon>
    </lineage>
</organism>
<name>X6P3T9_RETFI</name>
<proteinExistence type="predicted"/>
<evidence type="ECO:0000256" key="1">
    <source>
        <dbReference type="SAM" id="MobiDB-lite"/>
    </source>
</evidence>
<evidence type="ECO:0000313" key="2">
    <source>
        <dbReference type="EMBL" id="ETO32242.1"/>
    </source>
</evidence>
<dbReference type="AlphaFoldDB" id="X6P3T9"/>
<sequence>MQDKGDKGMQTIKKKKKKKKKESEQNLSVQNDITMFRKEDAIKFFGQKSEFRILSHPNLRSDFFSRIYKEGDATGDFVDDLVEGFVDDIADDIAEGFVDDIANGIVDDIADDITDDIAEGF</sequence>
<comment type="caution">
    <text evidence="2">The sequence shown here is derived from an EMBL/GenBank/DDBJ whole genome shotgun (WGS) entry which is preliminary data.</text>
</comment>
<dbReference type="EMBL" id="ASPP01004366">
    <property type="protein sequence ID" value="ETO32242.1"/>
    <property type="molecule type" value="Genomic_DNA"/>
</dbReference>
<reference evidence="2 3" key="1">
    <citation type="journal article" date="2013" name="Curr. Biol.">
        <title>The Genome of the Foraminiferan Reticulomyxa filosa.</title>
        <authorList>
            <person name="Glockner G."/>
            <person name="Hulsmann N."/>
            <person name="Schleicher M."/>
            <person name="Noegel A.A."/>
            <person name="Eichinger L."/>
            <person name="Gallinger C."/>
            <person name="Pawlowski J."/>
            <person name="Sierra R."/>
            <person name="Euteneuer U."/>
            <person name="Pillet L."/>
            <person name="Moustafa A."/>
            <person name="Platzer M."/>
            <person name="Groth M."/>
            <person name="Szafranski K."/>
            <person name="Schliwa M."/>
        </authorList>
    </citation>
    <scope>NUCLEOTIDE SEQUENCE [LARGE SCALE GENOMIC DNA]</scope>
</reference>
<keyword evidence="3" id="KW-1185">Reference proteome</keyword>
<accession>X6P3T9</accession>
<feature type="non-terminal residue" evidence="2">
    <location>
        <position position="121"/>
    </location>
</feature>
<protein>
    <submittedName>
        <fullName evidence="2">Uncharacterized protein</fullName>
    </submittedName>
</protein>
<dbReference type="Proteomes" id="UP000023152">
    <property type="component" value="Unassembled WGS sequence"/>
</dbReference>
<evidence type="ECO:0000313" key="3">
    <source>
        <dbReference type="Proteomes" id="UP000023152"/>
    </source>
</evidence>
<feature type="region of interest" description="Disordered" evidence="1">
    <location>
        <begin position="1"/>
        <end position="26"/>
    </location>
</feature>